<evidence type="ECO:0000313" key="1">
    <source>
        <dbReference type="EMBL" id="MDT2771363.1"/>
    </source>
</evidence>
<dbReference type="EMBL" id="JARQAZ010000008">
    <property type="protein sequence ID" value="MDT2771363.1"/>
    <property type="molecule type" value="Genomic_DNA"/>
</dbReference>
<evidence type="ECO:0000313" key="2">
    <source>
        <dbReference type="Proteomes" id="UP001269061"/>
    </source>
</evidence>
<gene>
    <name evidence="1" type="ORF">P7H46_10975</name>
</gene>
<dbReference type="Proteomes" id="UP001269061">
    <property type="component" value="Unassembled WGS sequence"/>
</dbReference>
<name>A0ABU3FK32_9ENTE</name>
<accession>A0ABU3FK32</accession>
<keyword evidence="2" id="KW-1185">Reference proteome</keyword>
<comment type="caution">
    <text evidence="1">The sequence shown here is derived from an EMBL/GenBank/DDBJ whole genome shotgun (WGS) entry which is preliminary data.</text>
</comment>
<organism evidence="1 2">
    <name type="scientific">Enterococcus pseudoavium</name>
    <dbReference type="NCBI Taxonomy" id="44007"/>
    <lineage>
        <taxon>Bacteria</taxon>
        <taxon>Bacillati</taxon>
        <taxon>Bacillota</taxon>
        <taxon>Bacilli</taxon>
        <taxon>Lactobacillales</taxon>
        <taxon>Enterococcaceae</taxon>
        <taxon>Enterococcus</taxon>
    </lineage>
</organism>
<sequence length="351" mass="38583">MELLKLIKNRISSEWKKTFNDNVDILNRIIRGQNQKIDVTNKRIDNVVLHSGGDSQNEVVDARVNNKGETFDTLESRLLAAENRHDEDVENTNGTLLNQQKQMEQLNNGIGKLMGTYGATIDLFVSIEKGDDKNGDGTEEKPFKTIQMAINQIPLISSSKITIWVDDGVYLENILLTNVSCTSFTLRCKQSVDSIDLSKNDLPVKVRSFGFVSCNGYFRLYGIQAVDLVNANLTDGIKCAFYCKLGGYLALNRVKISENTKGISNYNAIYANGNSKINIYQSYFSNQNVLVHASLMSDVLFLGTNSGSSNSVGIISDSGAMVTDASSTTAGSTTRYQVSLGIIMSQGQVFS</sequence>
<dbReference type="RefSeq" id="WP_311815975.1">
    <property type="nucleotide sequence ID" value="NZ_JARQAZ010000008.1"/>
</dbReference>
<dbReference type="Gene3D" id="3.30.1910.20">
    <property type="entry name" value="asparaginyl-tRNA synthetase, N-terminal domain"/>
    <property type="match status" value="1"/>
</dbReference>
<proteinExistence type="predicted"/>
<reference evidence="1 2" key="1">
    <citation type="submission" date="2023-03" db="EMBL/GenBank/DDBJ databases">
        <authorList>
            <person name="Shen W."/>
            <person name="Cai J."/>
        </authorList>
    </citation>
    <scope>NUCLEOTIDE SEQUENCE [LARGE SCALE GENOMIC DNA]</scope>
    <source>
        <strain evidence="1 2">Y59</strain>
    </source>
</reference>
<protein>
    <recommendedName>
        <fullName evidence="3">DUF1565 domain-containing protein</fullName>
    </recommendedName>
</protein>
<dbReference type="SUPFAM" id="SSF51126">
    <property type="entry name" value="Pectin lyase-like"/>
    <property type="match status" value="1"/>
</dbReference>
<evidence type="ECO:0008006" key="3">
    <source>
        <dbReference type="Google" id="ProtNLM"/>
    </source>
</evidence>
<dbReference type="InterPro" id="IPR011050">
    <property type="entry name" value="Pectin_lyase_fold/virulence"/>
</dbReference>